<evidence type="ECO:0008006" key="3">
    <source>
        <dbReference type="Google" id="ProtNLM"/>
    </source>
</evidence>
<dbReference type="Proteomes" id="UP000030129">
    <property type="component" value="Unassembled WGS sequence"/>
</dbReference>
<dbReference type="PANTHER" id="PTHR10151:SF120">
    <property type="entry name" value="BIS(5'-ADENOSYL)-TRIPHOSPHATASE"/>
    <property type="match status" value="1"/>
</dbReference>
<gene>
    <name evidence="1" type="ORF">Q763_11165</name>
</gene>
<dbReference type="EMBL" id="JRLV01000011">
    <property type="protein sequence ID" value="KGO80212.1"/>
    <property type="molecule type" value="Genomic_DNA"/>
</dbReference>
<proteinExistence type="predicted"/>
<protein>
    <recommendedName>
        <fullName evidence="3">Metalloenzyme domain-containing protein</fullName>
    </recommendedName>
</protein>
<comment type="caution">
    <text evidence="1">The sequence shown here is derived from an EMBL/GenBank/DDBJ whole genome shotgun (WGS) entry which is preliminary data.</text>
</comment>
<organism evidence="1 2">
    <name type="scientific">Flavobacterium beibuense F44-8</name>
    <dbReference type="NCBI Taxonomy" id="1406840"/>
    <lineage>
        <taxon>Bacteria</taxon>
        <taxon>Pseudomonadati</taxon>
        <taxon>Bacteroidota</taxon>
        <taxon>Flavobacteriia</taxon>
        <taxon>Flavobacteriales</taxon>
        <taxon>Flavobacteriaceae</taxon>
        <taxon>Flavobacterium</taxon>
    </lineage>
</organism>
<evidence type="ECO:0000313" key="2">
    <source>
        <dbReference type="Proteomes" id="UP000030129"/>
    </source>
</evidence>
<dbReference type="InterPro" id="IPR018487">
    <property type="entry name" value="Hemopexin-like_repeat"/>
</dbReference>
<dbReference type="Gene3D" id="2.110.10.10">
    <property type="entry name" value="Hemopexin-like domain"/>
    <property type="match status" value="2"/>
</dbReference>
<dbReference type="eggNOG" id="COG1524">
    <property type="taxonomic scope" value="Bacteria"/>
</dbReference>
<reference evidence="1 2" key="1">
    <citation type="submission" date="2013-09" db="EMBL/GenBank/DDBJ databases">
        <authorList>
            <person name="Zeng Z."/>
            <person name="Chen C."/>
        </authorList>
    </citation>
    <scope>NUCLEOTIDE SEQUENCE [LARGE SCALE GENOMIC DNA]</scope>
    <source>
        <strain evidence="1 2">F44-8</strain>
    </source>
</reference>
<dbReference type="InterPro" id="IPR017850">
    <property type="entry name" value="Alkaline_phosphatase_core_sf"/>
</dbReference>
<keyword evidence="2" id="KW-1185">Reference proteome</keyword>
<evidence type="ECO:0000313" key="1">
    <source>
        <dbReference type="EMBL" id="KGO80212.1"/>
    </source>
</evidence>
<dbReference type="InterPro" id="IPR036375">
    <property type="entry name" value="Hemopexin-like_dom_sf"/>
</dbReference>
<dbReference type="Gene3D" id="3.40.720.10">
    <property type="entry name" value="Alkaline Phosphatase, subunit A"/>
    <property type="match status" value="1"/>
</dbReference>
<dbReference type="InterPro" id="IPR002591">
    <property type="entry name" value="Phosphodiest/P_Trfase"/>
</dbReference>
<dbReference type="SUPFAM" id="SSF53649">
    <property type="entry name" value="Alkaline phosphatase-like"/>
    <property type="match status" value="1"/>
</dbReference>
<dbReference type="PROSITE" id="PS51642">
    <property type="entry name" value="HEMOPEXIN_2"/>
    <property type="match status" value="1"/>
</dbReference>
<dbReference type="STRING" id="1406840.Q763_11165"/>
<dbReference type="SUPFAM" id="SSF50923">
    <property type="entry name" value="Hemopexin-like domain"/>
    <property type="match status" value="1"/>
</dbReference>
<dbReference type="Pfam" id="PF01663">
    <property type="entry name" value="Phosphodiest"/>
    <property type="match status" value="1"/>
</dbReference>
<accession>A0A0A2LJ30</accession>
<dbReference type="AlphaFoldDB" id="A0A0A2LJ30"/>
<dbReference type="GO" id="GO:0016787">
    <property type="term" value="F:hydrolase activity"/>
    <property type="evidence" value="ECO:0007669"/>
    <property type="project" value="UniProtKB-ARBA"/>
</dbReference>
<dbReference type="Pfam" id="PF00045">
    <property type="entry name" value="Hemopexin"/>
    <property type="match status" value="1"/>
</dbReference>
<dbReference type="PANTHER" id="PTHR10151">
    <property type="entry name" value="ECTONUCLEOTIDE PYROPHOSPHATASE/PHOSPHODIESTERASE"/>
    <property type="match status" value="1"/>
</dbReference>
<sequence>MTTNETDVNLKSTAVKKVLVVGIDGCQYEKISNVDTPNMDAFNMTKAFAGGITGTSSEQATSSGPGWMSILTGVWVNKHGVPNNSSGTYKSQAKSVYQYIKEANPSLTISSIATWSPIHEFLQDQMSFVDHRYDGGDDDDALNRAIYEVNTNSPDFLFVHFDNVDHVGHASGFSTSYNNSIKDMDNRLGQLMNAVNQHAQQNNEDWLIILVTDHGREPSGGYSHGSQTESEKTIFIGMNKVGNEEFTSTVNQLPNQAFNGIYGYPSQTSVTPTVLSYLGIDIDANWQLESTSLVGSVGPRKVMFNTNNDLFWYSQSPADAQIYRNNELIATVPATQGSYSDSGASFGKVNYTVVVDGQTGSVQKNNSKIIAGLDWNDALDNVAYFFRSDMSYVKYNKLSDAAYSGYPKPVDNSTWSGLDSYKDKINAAFKWSNDKGFFFLNDGTFLRYDMNNDAVDGGYPKPISNSTWPGLEGYGDKIIAAVKWNQSRVYFFLNNGTYIRYSITNDSMDAGYPKQINNSTWPGVGNYANNITSAVDWSAQYFYIFLDNNTYIKYDKYSDSAVSGYPKPVNNSTWPGLMN</sequence>
<dbReference type="SMART" id="SM00120">
    <property type="entry name" value="HX"/>
    <property type="match status" value="3"/>
</dbReference>
<name>A0A0A2LJ30_9FLAO</name>